<evidence type="ECO:0000256" key="1">
    <source>
        <dbReference type="SAM" id="MobiDB-lite"/>
    </source>
</evidence>
<evidence type="ECO:0000313" key="2">
    <source>
        <dbReference type="EMBL" id="MFM9653283.1"/>
    </source>
</evidence>
<accession>A0ABW9IXX2</accession>
<dbReference type="RefSeq" id="WP_365277940.1">
    <property type="nucleotide sequence ID" value="NZ_JBJVMW010000049.1"/>
</dbReference>
<name>A0ABW9IXX2_STRGJ</name>
<organism evidence="2 3">
    <name type="scientific">Streptomyces galilaeus</name>
    <dbReference type="NCBI Taxonomy" id="33899"/>
    <lineage>
        <taxon>Bacteria</taxon>
        <taxon>Bacillati</taxon>
        <taxon>Actinomycetota</taxon>
        <taxon>Actinomycetes</taxon>
        <taxon>Kitasatosporales</taxon>
        <taxon>Streptomycetaceae</taxon>
        <taxon>Streptomyces</taxon>
    </lineage>
</organism>
<comment type="caution">
    <text evidence="2">The sequence shown here is derived from an EMBL/GenBank/DDBJ whole genome shotgun (WGS) entry which is preliminary data.</text>
</comment>
<dbReference type="Proteomes" id="UP001631993">
    <property type="component" value="Unassembled WGS sequence"/>
</dbReference>
<feature type="compositionally biased region" description="Basic and acidic residues" evidence="1">
    <location>
        <begin position="140"/>
        <end position="163"/>
    </location>
</feature>
<sequence>MTADRWTRVVREQLGMGRLLPLGEPRDGAWISEEAAEEVLRRAARELPGVRLGVLRIAVADPGRAHEPVVPAPPSALPPGPLRVTAEFAAVASAPLPTTASRLRTALAVAAAERLGLVVAEVDLRVTALLDQAQEEEQEEARPEPDSGRRPRPAEAAREGDEARAAEAALAVPGVSALTDVLGRAVRLEERQVEGTAALPRPHARVEIAVRAGHRALEVAREVRSAVSGALPDQPTVAVLVTAVG</sequence>
<protein>
    <submittedName>
        <fullName evidence="2">Nucleopolyhedrovirus P10 family protein</fullName>
    </submittedName>
</protein>
<proteinExistence type="predicted"/>
<dbReference type="EMBL" id="JBJVNE010000044">
    <property type="protein sequence ID" value="MFM9653283.1"/>
    <property type="molecule type" value="Genomic_DNA"/>
</dbReference>
<keyword evidence="3" id="KW-1185">Reference proteome</keyword>
<gene>
    <name evidence="2" type="ORF">ACKI1S_45250</name>
</gene>
<reference evidence="2 3" key="1">
    <citation type="submission" date="2024-12" db="EMBL/GenBank/DDBJ databases">
        <title>Forecasting of Potato common scab and diversities of Pathogenic streptomyces spp. in china.</title>
        <authorList>
            <person name="Handique U."/>
            <person name="Wu J."/>
        </authorList>
    </citation>
    <scope>NUCLEOTIDE SEQUENCE [LARGE SCALE GENOMIC DNA]</scope>
    <source>
        <strain evidence="2 3">ZRIMU1585</strain>
    </source>
</reference>
<feature type="region of interest" description="Disordered" evidence="1">
    <location>
        <begin position="133"/>
        <end position="163"/>
    </location>
</feature>
<evidence type="ECO:0000313" key="3">
    <source>
        <dbReference type="Proteomes" id="UP001631993"/>
    </source>
</evidence>